<keyword evidence="2" id="KW-0812">Transmembrane</keyword>
<proteinExistence type="predicted"/>
<dbReference type="EMBL" id="JAUOEK010000084">
    <property type="protein sequence ID" value="MDO5969707.1"/>
    <property type="molecule type" value="Genomic_DNA"/>
</dbReference>
<comment type="caution">
    <text evidence="3">The sequence shown here is derived from an EMBL/GenBank/DDBJ whole genome shotgun (WGS) entry which is preliminary data.</text>
</comment>
<evidence type="ECO:0000256" key="1">
    <source>
        <dbReference type="SAM" id="MobiDB-lite"/>
    </source>
</evidence>
<evidence type="ECO:0000256" key="2">
    <source>
        <dbReference type="SAM" id="Phobius"/>
    </source>
</evidence>
<evidence type="ECO:0000313" key="4">
    <source>
        <dbReference type="Proteomes" id="UP001176883"/>
    </source>
</evidence>
<dbReference type="Gene3D" id="1.20.120.1490">
    <property type="match status" value="1"/>
</dbReference>
<sequence length="180" mass="20709">MNKNKLLYILLAFLIVVNGFFLSKYLGVPEVTQDRKKPMGDAKPFSFIAKELKFEEEQLVEFEKISKEHHQAMRRSLDATKALKDELFDEISKDSIFQDKVDSIIDLLGKQGQKKEKQIFFYLRDVRRICNDKQKERFANIISDALRKRGAKGERPEGPPHGRPEGPPGDMLDGPPPPRP</sequence>
<accession>A0ABT8W997</accession>
<protein>
    <recommendedName>
        <fullName evidence="5">Periplasmic heavy metal sensor</fullName>
    </recommendedName>
</protein>
<reference evidence="3" key="1">
    <citation type="submission" date="2023-07" db="EMBL/GenBank/DDBJ databases">
        <title>Two novel species in the genus Flavivirga.</title>
        <authorList>
            <person name="Kwon K."/>
        </authorList>
    </citation>
    <scope>NUCLEOTIDE SEQUENCE</scope>
    <source>
        <strain evidence="3">KCTC 52353</strain>
    </source>
</reference>
<feature type="transmembrane region" description="Helical" evidence="2">
    <location>
        <begin position="6"/>
        <end position="27"/>
    </location>
</feature>
<organism evidence="3 4">
    <name type="scientific">Flavivirga aquimarina</name>
    <dbReference type="NCBI Taxonomy" id="2027862"/>
    <lineage>
        <taxon>Bacteria</taxon>
        <taxon>Pseudomonadati</taxon>
        <taxon>Bacteroidota</taxon>
        <taxon>Flavobacteriia</taxon>
        <taxon>Flavobacteriales</taxon>
        <taxon>Flavobacteriaceae</taxon>
        <taxon>Flavivirga</taxon>
    </lineage>
</organism>
<keyword evidence="4" id="KW-1185">Reference proteome</keyword>
<keyword evidence="2" id="KW-1133">Transmembrane helix</keyword>
<evidence type="ECO:0000313" key="3">
    <source>
        <dbReference type="EMBL" id="MDO5969707.1"/>
    </source>
</evidence>
<dbReference type="Proteomes" id="UP001176883">
    <property type="component" value="Unassembled WGS sequence"/>
</dbReference>
<gene>
    <name evidence="3" type="ORF">Q4Q35_07795</name>
</gene>
<dbReference type="RefSeq" id="WP_303277402.1">
    <property type="nucleotide sequence ID" value="NZ_JAUOEK010000084.1"/>
</dbReference>
<name>A0ABT8W997_9FLAO</name>
<feature type="region of interest" description="Disordered" evidence="1">
    <location>
        <begin position="141"/>
        <end position="180"/>
    </location>
</feature>
<feature type="compositionally biased region" description="Basic and acidic residues" evidence="1">
    <location>
        <begin position="145"/>
        <end position="164"/>
    </location>
</feature>
<keyword evidence="2" id="KW-0472">Membrane</keyword>
<evidence type="ECO:0008006" key="5">
    <source>
        <dbReference type="Google" id="ProtNLM"/>
    </source>
</evidence>